<dbReference type="EMBL" id="JAGGNH010000001">
    <property type="protein sequence ID" value="KAJ0989822.1"/>
    <property type="molecule type" value="Genomic_DNA"/>
</dbReference>
<gene>
    <name evidence="1" type="ORF">J5N97_008178</name>
</gene>
<comment type="caution">
    <text evidence="1">The sequence shown here is derived from an EMBL/GenBank/DDBJ whole genome shotgun (WGS) entry which is preliminary data.</text>
</comment>
<sequence>MVYIKPLESSGNGGLAASNTRAGAIDNVGSVMAEGDTTIDNRNKGDKAIPIDKGQRITTDGSELVAKLGGERGVLEPGPDMGGIVELIVAITSYPTFHDNFVKSEFGDLDVAGVHEDLGRAIGLVACHLEA</sequence>
<name>A0A9D5HWP7_9LILI</name>
<evidence type="ECO:0000313" key="2">
    <source>
        <dbReference type="Proteomes" id="UP001085076"/>
    </source>
</evidence>
<reference evidence="1" key="1">
    <citation type="submission" date="2021-03" db="EMBL/GenBank/DDBJ databases">
        <authorList>
            <person name="Li Z."/>
            <person name="Yang C."/>
        </authorList>
    </citation>
    <scope>NUCLEOTIDE SEQUENCE</scope>
    <source>
        <strain evidence="1">Dzin_1.0</strain>
        <tissue evidence="1">Leaf</tissue>
    </source>
</reference>
<protein>
    <submittedName>
        <fullName evidence="1">Uncharacterized protein</fullName>
    </submittedName>
</protein>
<organism evidence="1 2">
    <name type="scientific">Dioscorea zingiberensis</name>
    <dbReference type="NCBI Taxonomy" id="325984"/>
    <lineage>
        <taxon>Eukaryota</taxon>
        <taxon>Viridiplantae</taxon>
        <taxon>Streptophyta</taxon>
        <taxon>Embryophyta</taxon>
        <taxon>Tracheophyta</taxon>
        <taxon>Spermatophyta</taxon>
        <taxon>Magnoliopsida</taxon>
        <taxon>Liliopsida</taxon>
        <taxon>Dioscoreales</taxon>
        <taxon>Dioscoreaceae</taxon>
        <taxon>Dioscorea</taxon>
    </lineage>
</organism>
<dbReference type="Proteomes" id="UP001085076">
    <property type="component" value="Miscellaneous, Linkage group lg01"/>
</dbReference>
<accession>A0A9D5HWP7</accession>
<reference evidence="1" key="2">
    <citation type="journal article" date="2022" name="Hortic Res">
        <title>The genome of Dioscorea zingiberensis sheds light on the biosynthesis, origin and evolution of the medicinally important diosgenin saponins.</title>
        <authorList>
            <person name="Li Y."/>
            <person name="Tan C."/>
            <person name="Li Z."/>
            <person name="Guo J."/>
            <person name="Li S."/>
            <person name="Chen X."/>
            <person name="Wang C."/>
            <person name="Dai X."/>
            <person name="Yang H."/>
            <person name="Song W."/>
            <person name="Hou L."/>
            <person name="Xu J."/>
            <person name="Tong Z."/>
            <person name="Xu A."/>
            <person name="Yuan X."/>
            <person name="Wang W."/>
            <person name="Yang Q."/>
            <person name="Chen L."/>
            <person name="Sun Z."/>
            <person name="Wang K."/>
            <person name="Pan B."/>
            <person name="Chen J."/>
            <person name="Bao Y."/>
            <person name="Liu F."/>
            <person name="Qi X."/>
            <person name="Gang D.R."/>
            <person name="Wen J."/>
            <person name="Li J."/>
        </authorList>
    </citation>
    <scope>NUCLEOTIDE SEQUENCE</scope>
    <source>
        <strain evidence="1">Dzin_1.0</strain>
    </source>
</reference>
<dbReference type="AlphaFoldDB" id="A0A9D5HWP7"/>
<keyword evidence="2" id="KW-1185">Reference proteome</keyword>
<proteinExistence type="predicted"/>
<evidence type="ECO:0000313" key="1">
    <source>
        <dbReference type="EMBL" id="KAJ0989822.1"/>
    </source>
</evidence>